<evidence type="ECO:0000259" key="2">
    <source>
        <dbReference type="Pfam" id="PF13439"/>
    </source>
</evidence>
<dbReference type="PANTHER" id="PTHR45947">
    <property type="entry name" value="SULFOQUINOVOSYL TRANSFERASE SQD2"/>
    <property type="match status" value="1"/>
</dbReference>
<proteinExistence type="predicted"/>
<dbReference type="GO" id="GO:0016757">
    <property type="term" value="F:glycosyltransferase activity"/>
    <property type="evidence" value="ECO:0007669"/>
    <property type="project" value="UniProtKB-KW"/>
</dbReference>
<keyword evidence="4" id="KW-1185">Reference proteome</keyword>
<dbReference type="RefSeq" id="WP_302035943.1">
    <property type="nucleotide sequence ID" value="NZ_JAUKPO010000001.1"/>
</dbReference>
<evidence type="ECO:0000313" key="4">
    <source>
        <dbReference type="Proteomes" id="UP001168528"/>
    </source>
</evidence>
<feature type="domain" description="Glycosyltransferase subfamily 4-like N-terminal" evidence="2">
    <location>
        <begin position="3"/>
        <end position="156"/>
    </location>
</feature>
<dbReference type="InterPro" id="IPR001296">
    <property type="entry name" value="Glyco_trans_1"/>
</dbReference>
<keyword evidence="3" id="KW-0808">Transferase</keyword>
<dbReference type="InterPro" id="IPR028098">
    <property type="entry name" value="Glyco_trans_4-like_N"/>
</dbReference>
<dbReference type="SUPFAM" id="SSF53756">
    <property type="entry name" value="UDP-Glycosyltransferase/glycogen phosphorylase"/>
    <property type="match status" value="1"/>
</dbReference>
<reference evidence="3" key="1">
    <citation type="submission" date="2023-07" db="EMBL/GenBank/DDBJ databases">
        <title>The genome sequence of Rhodocytophaga aerolata KACC 12507.</title>
        <authorList>
            <person name="Zhang X."/>
        </authorList>
    </citation>
    <scope>NUCLEOTIDE SEQUENCE</scope>
    <source>
        <strain evidence="3">KACC 12507</strain>
    </source>
</reference>
<dbReference type="Proteomes" id="UP001168528">
    <property type="component" value="Unassembled WGS sequence"/>
</dbReference>
<dbReference type="EMBL" id="JAUKPO010000001">
    <property type="protein sequence ID" value="MDO1445149.1"/>
    <property type="molecule type" value="Genomic_DNA"/>
</dbReference>
<name>A0ABT8R178_9BACT</name>
<dbReference type="InterPro" id="IPR050194">
    <property type="entry name" value="Glycosyltransferase_grp1"/>
</dbReference>
<dbReference type="Gene3D" id="3.40.50.2000">
    <property type="entry name" value="Glycogen Phosphorylase B"/>
    <property type="match status" value="2"/>
</dbReference>
<evidence type="ECO:0000313" key="3">
    <source>
        <dbReference type="EMBL" id="MDO1445149.1"/>
    </source>
</evidence>
<dbReference type="EC" id="2.4.-.-" evidence="3"/>
<comment type="caution">
    <text evidence="3">The sequence shown here is derived from an EMBL/GenBank/DDBJ whole genome shotgun (WGS) entry which is preliminary data.</text>
</comment>
<keyword evidence="3" id="KW-0328">Glycosyltransferase</keyword>
<dbReference type="Pfam" id="PF13439">
    <property type="entry name" value="Glyco_transf_4"/>
    <property type="match status" value="1"/>
</dbReference>
<evidence type="ECO:0000259" key="1">
    <source>
        <dbReference type="Pfam" id="PF00534"/>
    </source>
</evidence>
<sequence>MDFGGAEKLLVNTSNILVKRHTIHIIYLKGEAKLQPLLDPQITLHKVNLGPSCITPLRTLLKSIKPDVIHTHLGHADLIGLFASRNLAAKLFCTMHNVWFKWNRIDYLIFYLYRILFRTVARHCKVTCVSRAIMHHVIHTLGVKKENVVLLPNAIPDRIEEESKLQAREELKIGKNDYVVLFIGRLRIQKSVDTLISSAIHLKSYIPFLKILIVGEGHLREELELLSAKLDLEQIVEFRGVTLTPNKYLQASDVFVLPSVFEGLPTVILEAFRASIPVIASDIDGTNDLIEHTVNGLLFQAKDTQKLAEHIKCLYNDSSYAATIGKSGNKSFKNKYTIEKYVEQLEDNYL</sequence>
<accession>A0ABT8R178</accession>
<feature type="domain" description="Glycosyl transferase family 1" evidence="1">
    <location>
        <begin position="166"/>
        <end position="330"/>
    </location>
</feature>
<dbReference type="Pfam" id="PF00534">
    <property type="entry name" value="Glycos_transf_1"/>
    <property type="match status" value="1"/>
</dbReference>
<protein>
    <submittedName>
        <fullName evidence="3">Glycosyltransferase family 4 protein</fullName>
        <ecNumber evidence="3">2.4.-.-</ecNumber>
    </submittedName>
</protein>
<gene>
    <name evidence="3" type="ORF">Q0590_02750</name>
</gene>
<organism evidence="3 4">
    <name type="scientific">Rhodocytophaga aerolata</name>
    <dbReference type="NCBI Taxonomy" id="455078"/>
    <lineage>
        <taxon>Bacteria</taxon>
        <taxon>Pseudomonadati</taxon>
        <taxon>Bacteroidota</taxon>
        <taxon>Cytophagia</taxon>
        <taxon>Cytophagales</taxon>
        <taxon>Rhodocytophagaceae</taxon>
        <taxon>Rhodocytophaga</taxon>
    </lineage>
</organism>
<dbReference type="PANTHER" id="PTHR45947:SF3">
    <property type="entry name" value="SULFOQUINOVOSYL TRANSFERASE SQD2"/>
    <property type="match status" value="1"/>
</dbReference>
<dbReference type="CDD" id="cd03801">
    <property type="entry name" value="GT4_PimA-like"/>
    <property type="match status" value="1"/>
</dbReference>